<dbReference type="InterPro" id="IPR048051">
    <property type="entry name" value="BapA-like_prefix-like"/>
</dbReference>
<evidence type="ECO:0000256" key="1">
    <source>
        <dbReference type="SAM" id="MobiDB-lite"/>
    </source>
</evidence>
<organism evidence="3 4">
    <name type="scientific">Celeribacter ethanolicus</name>
    <dbReference type="NCBI Taxonomy" id="1758178"/>
    <lineage>
        <taxon>Bacteria</taxon>
        <taxon>Pseudomonadati</taxon>
        <taxon>Pseudomonadota</taxon>
        <taxon>Alphaproteobacteria</taxon>
        <taxon>Rhodobacterales</taxon>
        <taxon>Roseobacteraceae</taxon>
        <taxon>Celeribacter</taxon>
    </lineage>
</organism>
<dbReference type="STRING" id="1758178.GCA_001550095_00719"/>
<keyword evidence="4" id="KW-1185">Reference proteome</keyword>
<dbReference type="Proteomes" id="UP000217935">
    <property type="component" value="Chromosome"/>
</dbReference>
<evidence type="ECO:0000313" key="3">
    <source>
        <dbReference type="EMBL" id="ATG46183.1"/>
    </source>
</evidence>
<dbReference type="Pfam" id="PF22783">
    <property type="entry name" value="BapA_N"/>
    <property type="match status" value="1"/>
</dbReference>
<proteinExistence type="predicted"/>
<evidence type="ECO:0000259" key="2">
    <source>
        <dbReference type="Pfam" id="PF22783"/>
    </source>
</evidence>
<feature type="domain" description="Biofilm-associated protein BapA-like prefix-like" evidence="2">
    <location>
        <begin position="14"/>
        <end position="83"/>
    </location>
</feature>
<sequence>MPVEVVLRSYGDEGESQRQVASRLSLEEPQQLFLSVSAQDISGYEKIGTDLTVEFASGDSLYVDDFFVMGENGDYSRLVTQAGDVLVTGLMAPEPELQAGADVASEMSVSDAPQAPSEAGEGIAHEGTDPLLLVGAGLAGLATSSAVDFFDDSSSQGGSPKNAAVDALAASELEERLMAIDADEDTVALGEADVETSPEINVLFGNFTDAGSDLLSDLFAENTL</sequence>
<gene>
    <name evidence="3" type="ORF">CEW89_00510</name>
</gene>
<reference evidence="3 4" key="1">
    <citation type="submission" date="2017-06" db="EMBL/GenBank/DDBJ databases">
        <title>Celeribacter sp. TSPH2 complete genome sequence.</title>
        <authorList>
            <person name="Woo J.-H."/>
            <person name="Kim H.-S."/>
        </authorList>
    </citation>
    <scope>NUCLEOTIDE SEQUENCE [LARGE SCALE GENOMIC DNA]</scope>
    <source>
        <strain evidence="3 4">TSPH2</strain>
    </source>
</reference>
<accession>A0A291G7A0</accession>
<dbReference type="AlphaFoldDB" id="A0A291G7A0"/>
<protein>
    <recommendedName>
        <fullName evidence="2">Biofilm-associated protein BapA-like prefix-like domain-containing protein</fullName>
    </recommendedName>
</protein>
<dbReference type="RefSeq" id="WP_096804506.1">
    <property type="nucleotide sequence ID" value="NZ_CP022196.1"/>
</dbReference>
<dbReference type="KEGG" id="ceh:CEW89_00510"/>
<name>A0A291G7A0_9RHOB</name>
<evidence type="ECO:0000313" key="4">
    <source>
        <dbReference type="Proteomes" id="UP000217935"/>
    </source>
</evidence>
<feature type="region of interest" description="Disordered" evidence="1">
    <location>
        <begin position="101"/>
        <end position="124"/>
    </location>
</feature>
<dbReference type="OrthoDB" id="7876765at2"/>
<dbReference type="EMBL" id="CP022196">
    <property type="protein sequence ID" value="ATG46183.1"/>
    <property type="molecule type" value="Genomic_DNA"/>
</dbReference>